<dbReference type="AlphaFoldDB" id="A0A135I5Q6"/>
<evidence type="ECO:0000313" key="2">
    <source>
        <dbReference type="Proteomes" id="UP000070529"/>
    </source>
</evidence>
<comment type="caution">
    <text evidence="1">The sequence shown here is derived from an EMBL/GenBank/DDBJ whole genome shotgun (WGS) entry which is preliminary data.</text>
</comment>
<dbReference type="EMBL" id="LNTY01000049">
    <property type="protein sequence ID" value="KXF80785.1"/>
    <property type="molecule type" value="Genomic_DNA"/>
</dbReference>
<dbReference type="STRING" id="294935.ATN88_16025"/>
<name>A0A135I5Q6_9GAMM</name>
<evidence type="ECO:0000313" key="1">
    <source>
        <dbReference type="EMBL" id="KXF80785.1"/>
    </source>
</evidence>
<gene>
    <name evidence="1" type="ORF">ATN88_16025</name>
</gene>
<accession>A0A135I5Q6</accession>
<reference evidence="1 2" key="1">
    <citation type="submission" date="2015-11" db="EMBL/GenBank/DDBJ databases">
        <title>Genomic Taxonomy of the Vibrionaceae.</title>
        <authorList>
            <person name="Gomez-Gil B."/>
            <person name="Enciso-Ibarra J."/>
        </authorList>
    </citation>
    <scope>NUCLEOTIDE SEQUENCE [LARGE SCALE GENOMIC DNA]</scope>
    <source>
        <strain evidence="1 2">CAIM 912</strain>
    </source>
</reference>
<dbReference type="Proteomes" id="UP000070529">
    <property type="component" value="Unassembled WGS sequence"/>
</dbReference>
<organism evidence="1 2">
    <name type="scientific">Enterovibrio coralii</name>
    <dbReference type="NCBI Taxonomy" id="294935"/>
    <lineage>
        <taxon>Bacteria</taxon>
        <taxon>Pseudomonadati</taxon>
        <taxon>Pseudomonadota</taxon>
        <taxon>Gammaproteobacteria</taxon>
        <taxon>Vibrionales</taxon>
        <taxon>Vibrionaceae</taxon>
        <taxon>Enterovibrio</taxon>
    </lineage>
</organism>
<sequence length="300" mass="33202">MLITSFEIFAMLIFICFTRFRGGIKVPNIKITSLLLLTISMPLYAFQADYESSNTSGASVGSNKFAANLPYSLCGLAGITDKTRCENVSIPLGEKTFKEYANKDIASFDYSQLDADELLQVEKKFTLQGRNFVIPTLEQLQHLVKDGEITPKQGEGFWSRNRFGVFAPVSIGSVPSSNRYALPYLVANTYAGDSCSGASCLVEHPFVDFMQTSTSTGTTMKFPFEQPKAVRVRLHTSGHTADLWYNSSSKQWENGSLRNSSTVSFKAMVAWESNIGTTFECATTGPRGTFRCDSNNIHIR</sequence>
<keyword evidence="2" id="KW-1185">Reference proteome</keyword>
<protein>
    <submittedName>
        <fullName evidence="1">Uncharacterized protein</fullName>
    </submittedName>
</protein>
<proteinExistence type="predicted"/>